<name>A0A974HJ38_XENLA</name>
<organism evidence="1 2">
    <name type="scientific">Xenopus laevis</name>
    <name type="common">African clawed frog</name>
    <dbReference type="NCBI Taxonomy" id="8355"/>
    <lineage>
        <taxon>Eukaryota</taxon>
        <taxon>Metazoa</taxon>
        <taxon>Chordata</taxon>
        <taxon>Craniata</taxon>
        <taxon>Vertebrata</taxon>
        <taxon>Euteleostomi</taxon>
        <taxon>Amphibia</taxon>
        <taxon>Batrachia</taxon>
        <taxon>Anura</taxon>
        <taxon>Pipoidea</taxon>
        <taxon>Pipidae</taxon>
        <taxon>Xenopodinae</taxon>
        <taxon>Xenopus</taxon>
        <taxon>Xenopus</taxon>
    </lineage>
</organism>
<proteinExistence type="predicted"/>
<accession>A0A974HJ38</accession>
<evidence type="ECO:0000313" key="1">
    <source>
        <dbReference type="EMBL" id="OCT80012.1"/>
    </source>
</evidence>
<dbReference type="Proteomes" id="UP000694892">
    <property type="component" value="Chromosome 5L"/>
</dbReference>
<gene>
    <name evidence="1" type="ORF">XELAEV_18026828mg</name>
</gene>
<dbReference type="AlphaFoldDB" id="A0A974HJ38"/>
<evidence type="ECO:0000313" key="2">
    <source>
        <dbReference type="Proteomes" id="UP000694892"/>
    </source>
</evidence>
<protein>
    <submittedName>
        <fullName evidence="1">Uncharacterized protein</fullName>
    </submittedName>
</protein>
<reference evidence="2" key="1">
    <citation type="journal article" date="2016" name="Nature">
        <title>Genome evolution in the allotetraploid frog Xenopus laevis.</title>
        <authorList>
            <person name="Session A.M."/>
            <person name="Uno Y."/>
            <person name="Kwon T."/>
            <person name="Chapman J.A."/>
            <person name="Toyoda A."/>
            <person name="Takahashi S."/>
            <person name="Fukui A."/>
            <person name="Hikosaka A."/>
            <person name="Suzuki A."/>
            <person name="Kondo M."/>
            <person name="van Heeringen S.J."/>
            <person name="Quigley I."/>
            <person name="Heinz S."/>
            <person name="Ogino H."/>
            <person name="Ochi H."/>
            <person name="Hellsten U."/>
            <person name="Lyons J.B."/>
            <person name="Simakov O."/>
            <person name="Putnam N."/>
            <person name="Stites J."/>
            <person name="Kuroki Y."/>
            <person name="Tanaka T."/>
            <person name="Michiue T."/>
            <person name="Watanabe M."/>
            <person name="Bogdanovic O."/>
            <person name="Lister R."/>
            <person name="Georgiou G."/>
            <person name="Paranjpe S.S."/>
            <person name="van Kruijsbergen I."/>
            <person name="Shu S."/>
            <person name="Carlson J."/>
            <person name="Kinoshita T."/>
            <person name="Ohta Y."/>
            <person name="Mawaribuchi S."/>
            <person name="Jenkins J."/>
            <person name="Grimwood J."/>
            <person name="Schmutz J."/>
            <person name="Mitros T."/>
            <person name="Mozaffari S.V."/>
            <person name="Suzuki Y."/>
            <person name="Haramoto Y."/>
            <person name="Yamamoto T.S."/>
            <person name="Takagi C."/>
            <person name="Heald R."/>
            <person name="Miller K."/>
            <person name="Haudenschild C."/>
            <person name="Kitzman J."/>
            <person name="Nakayama T."/>
            <person name="Izutsu Y."/>
            <person name="Robert J."/>
            <person name="Fortriede J."/>
            <person name="Burns K."/>
            <person name="Lotay V."/>
            <person name="Karimi K."/>
            <person name="Yasuoka Y."/>
            <person name="Dichmann D.S."/>
            <person name="Flajnik M.F."/>
            <person name="Houston D.W."/>
            <person name="Shendure J."/>
            <person name="DuPasquier L."/>
            <person name="Vize P.D."/>
            <person name="Zorn A.M."/>
            <person name="Ito M."/>
            <person name="Marcotte E.M."/>
            <person name="Wallingford J.B."/>
            <person name="Ito Y."/>
            <person name="Asashima M."/>
            <person name="Ueno N."/>
            <person name="Matsuda Y."/>
            <person name="Veenstra G.J."/>
            <person name="Fujiyama A."/>
            <person name="Harland R.M."/>
            <person name="Taira M."/>
            <person name="Rokhsar D.S."/>
        </authorList>
    </citation>
    <scope>NUCLEOTIDE SEQUENCE [LARGE SCALE GENOMIC DNA]</scope>
    <source>
        <strain evidence="2">J</strain>
    </source>
</reference>
<sequence>MVYDFLVDLRYTHPTPLFICLSCHHMTPGMSFVHPHTGHRYKIRHHITCNNTCNLFNYMSMRIIICG</sequence>
<dbReference type="EMBL" id="CM004474">
    <property type="protein sequence ID" value="OCT80012.1"/>
    <property type="molecule type" value="Genomic_DNA"/>
</dbReference>